<dbReference type="AlphaFoldDB" id="U7D6J4"/>
<evidence type="ECO:0008006" key="10">
    <source>
        <dbReference type="Google" id="ProtNLM"/>
    </source>
</evidence>
<comment type="subcellular location">
    <subcellularLocation>
        <location evidence="1">Cell outer membrane</location>
    </subcellularLocation>
</comment>
<keyword evidence="6" id="KW-0472">Membrane</keyword>
<keyword evidence="3" id="KW-0813">Transport</keyword>
<evidence type="ECO:0000256" key="2">
    <source>
        <dbReference type="ARBA" id="ARBA00007613"/>
    </source>
</evidence>
<evidence type="ECO:0000313" key="8">
    <source>
        <dbReference type="EMBL" id="ERP31191.1"/>
    </source>
</evidence>
<dbReference type="STRING" id="1313304.CALK_1904"/>
<dbReference type="GO" id="GO:0015562">
    <property type="term" value="F:efflux transmembrane transporter activity"/>
    <property type="evidence" value="ECO:0007669"/>
    <property type="project" value="InterPro"/>
</dbReference>
<dbReference type="PANTHER" id="PTHR30026">
    <property type="entry name" value="OUTER MEMBRANE PROTEIN TOLC"/>
    <property type="match status" value="1"/>
</dbReference>
<keyword evidence="7" id="KW-0998">Cell outer membrane</keyword>
<evidence type="ECO:0000256" key="3">
    <source>
        <dbReference type="ARBA" id="ARBA00022448"/>
    </source>
</evidence>
<dbReference type="RefSeq" id="WP_022637329.1">
    <property type="nucleotide sequence ID" value="NZ_ASJR01000017.1"/>
</dbReference>
<dbReference type="EMBL" id="ASJR01000017">
    <property type="protein sequence ID" value="ERP31191.1"/>
    <property type="molecule type" value="Genomic_DNA"/>
</dbReference>
<dbReference type="InterPro" id="IPR051906">
    <property type="entry name" value="TolC-like"/>
</dbReference>
<reference evidence="8 9" key="1">
    <citation type="journal article" date="2013" name="Environ. Microbiol.">
        <title>Genome analysis of Chitinivibrio alkaliphilus gen. nov., sp. nov., a novel extremely haloalkaliphilic anaerobic chitinolytic bacterium from the candidate phylum Termite Group 3.</title>
        <authorList>
            <person name="Sorokin D.Y."/>
            <person name="Gumerov V.M."/>
            <person name="Rakitin A.L."/>
            <person name="Beletsky A.V."/>
            <person name="Damste J.S."/>
            <person name="Muyzer G."/>
            <person name="Mardanov A.V."/>
            <person name="Ravin N.V."/>
        </authorList>
    </citation>
    <scope>NUCLEOTIDE SEQUENCE [LARGE SCALE GENOMIC DNA]</scope>
    <source>
        <strain evidence="8 9">ACht1</strain>
    </source>
</reference>
<evidence type="ECO:0000256" key="4">
    <source>
        <dbReference type="ARBA" id="ARBA00022452"/>
    </source>
</evidence>
<comment type="caution">
    <text evidence="8">The sequence shown here is derived from an EMBL/GenBank/DDBJ whole genome shotgun (WGS) entry which is preliminary data.</text>
</comment>
<evidence type="ECO:0000256" key="6">
    <source>
        <dbReference type="ARBA" id="ARBA00023136"/>
    </source>
</evidence>
<name>U7D6J4_9BACT</name>
<evidence type="ECO:0000256" key="1">
    <source>
        <dbReference type="ARBA" id="ARBA00004442"/>
    </source>
</evidence>
<evidence type="ECO:0000256" key="5">
    <source>
        <dbReference type="ARBA" id="ARBA00022692"/>
    </source>
</evidence>
<keyword evidence="5" id="KW-0812">Transmembrane</keyword>
<dbReference type="Proteomes" id="UP000017148">
    <property type="component" value="Unassembled WGS sequence"/>
</dbReference>
<dbReference type="InterPro" id="IPR003423">
    <property type="entry name" value="OMP_efflux"/>
</dbReference>
<dbReference type="GO" id="GO:0015288">
    <property type="term" value="F:porin activity"/>
    <property type="evidence" value="ECO:0007669"/>
    <property type="project" value="TreeGrafter"/>
</dbReference>
<keyword evidence="4" id="KW-1134">Transmembrane beta strand</keyword>
<dbReference type="PANTHER" id="PTHR30026:SF20">
    <property type="entry name" value="OUTER MEMBRANE PROTEIN TOLC"/>
    <property type="match status" value="1"/>
</dbReference>
<comment type="similarity">
    <text evidence="2">Belongs to the outer membrane factor (OMF) (TC 1.B.17) family.</text>
</comment>
<dbReference type="SUPFAM" id="SSF56954">
    <property type="entry name" value="Outer membrane efflux proteins (OEP)"/>
    <property type="match status" value="1"/>
</dbReference>
<evidence type="ECO:0000256" key="7">
    <source>
        <dbReference type="ARBA" id="ARBA00023237"/>
    </source>
</evidence>
<dbReference type="Gene3D" id="1.20.1600.10">
    <property type="entry name" value="Outer membrane efflux proteins (OEP)"/>
    <property type="match status" value="1"/>
</dbReference>
<protein>
    <recommendedName>
        <fullName evidence="10">Outer membrane efflux protein</fullName>
    </recommendedName>
</protein>
<keyword evidence="9" id="KW-1185">Reference proteome</keyword>
<evidence type="ECO:0000313" key="9">
    <source>
        <dbReference type="Proteomes" id="UP000017148"/>
    </source>
</evidence>
<proteinExistence type="inferred from homology"/>
<dbReference type="GO" id="GO:1990281">
    <property type="term" value="C:efflux pump complex"/>
    <property type="evidence" value="ECO:0007669"/>
    <property type="project" value="TreeGrafter"/>
</dbReference>
<dbReference type="GO" id="GO:0009279">
    <property type="term" value="C:cell outer membrane"/>
    <property type="evidence" value="ECO:0007669"/>
    <property type="project" value="UniProtKB-SubCell"/>
</dbReference>
<sequence>MLFGEELSLTDYIDSVYAASPRIEQSQLIHRQWQRKYTAFEREFYPQLMAFSRYQFVPQNLPFAGYDKPHLEERFVQESSFPAPGTQFLSRLLDEQYATWFEEAPRHQVYAGIAMENPLWITHPRRDSFAIIETQTSYMICEWQLTQMEEKARATKMYYSVLLSRKKSSIYADLAAEKERLHKRTVDLFHGETRDSYDTLVTSIAYSNAMDDFRQAERQEELLFQEFLELGGFSEEQRELDLTDSLVQQQYGQGISAIEQTALAENKEILLKDIARDIAAAEYRQERTAFLPQFTWGVRAGVRTFPDSDISLQDHREAFFQVEYPLFTFGARVERLAEARYAKRIAELDYIEKKQDVLWQLRHAYTTYTEHLSAIERQDRAVSAALEALEIARLRFDNGVMTVEELNHRKEAYALQRLRRAQALYDLNNALIDMRLLVADYLYETDFVDEEMGR</sequence>
<dbReference type="Pfam" id="PF02321">
    <property type="entry name" value="OEP"/>
    <property type="match status" value="1"/>
</dbReference>
<organism evidence="8 9">
    <name type="scientific">Chitinivibrio alkaliphilus ACht1</name>
    <dbReference type="NCBI Taxonomy" id="1313304"/>
    <lineage>
        <taxon>Bacteria</taxon>
        <taxon>Pseudomonadati</taxon>
        <taxon>Fibrobacterota</taxon>
        <taxon>Chitinivibrionia</taxon>
        <taxon>Chitinivibrionales</taxon>
        <taxon>Chitinivibrionaceae</taxon>
        <taxon>Chitinivibrio</taxon>
    </lineage>
</organism>
<gene>
    <name evidence="8" type="ORF">CALK_1904</name>
</gene>
<accession>U7D6J4</accession>
<dbReference type="eggNOG" id="COG1538">
    <property type="taxonomic scope" value="Bacteria"/>
</dbReference>